<dbReference type="GO" id="GO:0016491">
    <property type="term" value="F:oxidoreductase activity"/>
    <property type="evidence" value="ECO:0007669"/>
    <property type="project" value="UniProtKB-KW"/>
</dbReference>
<feature type="compositionally biased region" description="Low complexity" evidence="2">
    <location>
        <begin position="35"/>
        <end position="54"/>
    </location>
</feature>
<keyword evidence="5" id="KW-1185">Reference proteome</keyword>
<evidence type="ECO:0000313" key="4">
    <source>
        <dbReference type="EMBL" id="KAH6877144.1"/>
    </source>
</evidence>
<name>A0A9P8VWG8_9HYPO</name>
<dbReference type="InterPro" id="IPR001670">
    <property type="entry name" value="ADH_Fe/GldA"/>
</dbReference>
<dbReference type="Gene3D" id="3.40.50.1970">
    <property type="match status" value="1"/>
</dbReference>
<evidence type="ECO:0000256" key="1">
    <source>
        <dbReference type="ARBA" id="ARBA00023002"/>
    </source>
</evidence>
<dbReference type="SUPFAM" id="SSF56796">
    <property type="entry name" value="Dehydroquinate synthase-like"/>
    <property type="match status" value="1"/>
</dbReference>
<dbReference type="GO" id="GO:0046872">
    <property type="term" value="F:metal ion binding"/>
    <property type="evidence" value="ECO:0007669"/>
    <property type="project" value="InterPro"/>
</dbReference>
<gene>
    <name evidence="4" type="ORF">B0T10DRAFT_194159</name>
</gene>
<keyword evidence="1" id="KW-0560">Oxidoreductase</keyword>
<dbReference type="AlphaFoldDB" id="A0A9P8VWG8"/>
<dbReference type="Pfam" id="PF00465">
    <property type="entry name" value="Fe-ADH"/>
    <property type="match status" value="1"/>
</dbReference>
<sequence>MKTPSTVVKPLLPVDVLRTATLPSNSFTAGAICHPKSSNRAPSTSSASSGGKAPRNVKKTSPRIVFGNGVLARLPAELGRLHLATPLIVSSPSRVDLTAKVKAYIPNLDFRVLDPAIIESFPNHGRDDNDVPKVSGQDCVISVGGGSAVAVARMISSRKGIPHICIPTTYSGRELMMAMPSCTSETKDRRRRGRRGASNAFNTSRPVITTIIYDEQLTGTSSSFMLAPTGAAADSIAQSSKSSQPCKDANSLWSFINLPGI</sequence>
<accession>A0A9P8VWG8</accession>
<reference evidence="4 5" key="1">
    <citation type="journal article" date="2021" name="Nat. Commun.">
        <title>Genetic determinants of endophytism in the Arabidopsis root mycobiome.</title>
        <authorList>
            <person name="Mesny F."/>
            <person name="Miyauchi S."/>
            <person name="Thiergart T."/>
            <person name="Pickel B."/>
            <person name="Atanasova L."/>
            <person name="Karlsson M."/>
            <person name="Huettel B."/>
            <person name="Barry K.W."/>
            <person name="Haridas S."/>
            <person name="Chen C."/>
            <person name="Bauer D."/>
            <person name="Andreopoulos W."/>
            <person name="Pangilinan J."/>
            <person name="LaButti K."/>
            <person name="Riley R."/>
            <person name="Lipzen A."/>
            <person name="Clum A."/>
            <person name="Drula E."/>
            <person name="Henrissat B."/>
            <person name="Kohler A."/>
            <person name="Grigoriev I.V."/>
            <person name="Martin F.M."/>
            <person name="Hacquard S."/>
        </authorList>
    </citation>
    <scope>NUCLEOTIDE SEQUENCE [LARGE SCALE GENOMIC DNA]</scope>
    <source>
        <strain evidence="4 5">MPI-CAGE-CH-0241</strain>
    </source>
</reference>
<protein>
    <recommendedName>
        <fullName evidence="3">Alcohol dehydrogenase iron-type/glycerol dehydrogenase GldA domain-containing protein</fullName>
    </recommendedName>
</protein>
<evidence type="ECO:0000256" key="2">
    <source>
        <dbReference type="SAM" id="MobiDB-lite"/>
    </source>
</evidence>
<comment type="caution">
    <text evidence="4">The sequence shown here is derived from an EMBL/GenBank/DDBJ whole genome shotgun (WGS) entry which is preliminary data.</text>
</comment>
<proteinExistence type="predicted"/>
<evidence type="ECO:0000259" key="3">
    <source>
        <dbReference type="Pfam" id="PF00465"/>
    </source>
</evidence>
<feature type="domain" description="Alcohol dehydrogenase iron-type/glycerol dehydrogenase GldA" evidence="3">
    <location>
        <begin position="62"/>
        <end position="171"/>
    </location>
</feature>
<dbReference type="Proteomes" id="UP000777438">
    <property type="component" value="Unassembled WGS sequence"/>
</dbReference>
<dbReference type="OrthoDB" id="3360544at2759"/>
<evidence type="ECO:0000313" key="5">
    <source>
        <dbReference type="Proteomes" id="UP000777438"/>
    </source>
</evidence>
<organism evidence="4 5">
    <name type="scientific">Thelonectria olida</name>
    <dbReference type="NCBI Taxonomy" id="1576542"/>
    <lineage>
        <taxon>Eukaryota</taxon>
        <taxon>Fungi</taxon>
        <taxon>Dikarya</taxon>
        <taxon>Ascomycota</taxon>
        <taxon>Pezizomycotina</taxon>
        <taxon>Sordariomycetes</taxon>
        <taxon>Hypocreomycetidae</taxon>
        <taxon>Hypocreales</taxon>
        <taxon>Nectriaceae</taxon>
        <taxon>Thelonectria</taxon>
    </lineage>
</organism>
<feature type="region of interest" description="Disordered" evidence="2">
    <location>
        <begin position="28"/>
        <end position="59"/>
    </location>
</feature>
<dbReference type="EMBL" id="JAGPYM010000031">
    <property type="protein sequence ID" value="KAH6877144.1"/>
    <property type="molecule type" value="Genomic_DNA"/>
</dbReference>